<organism evidence="2 3">
    <name type="scientific">Oryza sativa subsp. indica</name>
    <name type="common">Rice</name>
    <dbReference type="NCBI Taxonomy" id="39946"/>
    <lineage>
        <taxon>Eukaryota</taxon>
        <taxon>Viridiplantae</taxon>
        <taxon>Streptophyta</taxon>
        <taxon>Embryophyta</taxon>
        <taxon>Tracheophyta</taxon>
        <taxon>Spermatophyta</taxon>
        <taxon>Magnoliopsida</taxon>
        <taxon>Liliopsida</taxon>
        <taxon>Poales</taxon>
        <taxon>Poaceae</taxon>
        <taxon>BOP clade</taxon>
        <taxon>Oryzoideae</taxon>
        <taxon>Oryzeae</taxon>
        <taxon>Oryzinae</taxon>
        <taxon>Oryza</taxon>
        <taxon>Oryza sativa</taxon>
    </lineage>
</organism>
<dbReference type="STRING" id="39946.A2ZFG0"/>
<feature type="compositionally biased region" description="Basic and acidic residues" evidence="1">
    <location>
        <begin position="81"/>
        <end position="96"/>
    </location>
</feature>
<dbReference type="AlphaFoldDB" id="A2ZFG0"/>
<evidence type="ECO:0000256" key="1">
    <source>
        <dbReference type="SAM" id="MobiDB-lite"/>
    </source>
</evidence>
<sequence length="161" mass="17263">MATADGDDRSVWVQGRLVAAPPPCPPSHAGVGGRRPCPPSLAGVGGRRRRPPSLAGVGSKSTPAHPRRRYCRQRAAGIQIPRERERETASGRHGDRSGCPVQHGGRAAGQAWRPQQEYTLLSGARGDVGFLQSELGTMNAALLRCESLESLDVQRRRGTGW</sequence>
<gene>
    <name evidence="2" type="ORF">OsI_36517</name>
</gene>
<dbReference type="Proteomes" id="UP000007015">
    <property type="component" value="Chromosome 11"/>
</dbReference>
<accession>A2ZFG0</accession>
<dbReference type="HOGENOM" id="CLU_1646502_0_0_1"/>
<evidence type="ECO:0000313" key="2">
    <source>
        <dbReference type="EMBL" id="EAY81344.1"/>
    </source>
</evidence>
<feature type="region of interest" description="Disordered" evidence="1">
    <location>
        <begin position="1"/>
        <end position="111"/>
    </location>
</feature>
<dbReference type="Gramene" id="BGIOSGA033787-TA">
    <property type="protein sequence ID" value="BGIOSGA033787-PA"/>
    <property type="gene ID" value="BGIOSGA033787"/>
</dbReference>
<evidence type="ECO:0000313" key="3">
    <source>
        <dbReference type="Proteomes" id="UP000007015"/>
    </source>
</evidence>
<proteinExistence type="predicted"/>
<feature type="compositionally biased region" description="Basic and acidic residues" evidence="1">
    <location>
        <begin position="1"/>
        <end position="10"/>
    </location>
</feature>
<keyword evidence="3" id="KW-1185">Reference proteome</keyword>
<reference evidence="2 3" key="1">
    <citation type="journal article" date="2005" name="PLoS Biol.">
        <title>The genomes of Oryza sativa: a history of duplications.</title>
        <authorList>
            <person name="Yu J."/>
            <person name="Wang J."/>
            <person name="Lin W."/>
            <person name="Li S."/>
            <person name="Li H."/>
            <person name="Zhou J."/>
            <person name="Ni P."/>
            <person name="Dong W."/>
            <person name="Hu S."/>
            <person name="Zeng C."/>
            <person name="Zhang J."/>
            <person name="Zhang Y."/>
            <person name="Li R."/>
            <person name="Xu Z."/>
            <person name="Li S."/>
            <person name="Li X."/>
            <person name="Zheng H."/>
            <person name="Cong L."/>
            <person name="Lin L."/>
            <person name="Yin J."/>
            <person name="Geng J."/>
            <person name="Li G."/>
            <person name="Shi J."/>
            <person name="Liu J."/>
            <person name="Lv H."/>
            <person name="Li J."/>
            <person name="Wang J."/>
            <person name="Deng Y."/>
            <person name="Ran L."/>
            <person name="Shi X."/>
            <person name="Wang X."/>
            <person name="Wu Q."/>
            <person name="Li C."/>
            <person name="Ren X."/>
            <person name="Wang J."/>
            <person name="Wang X."/>
            <person name="Li D."/>
            <person name="Liu D."/>
            <person name="Zhang X."/>
            <person name="Ji Z."/>
            <person name="Zhao W."/>
            <person name="Sun Y."/>
            <person name="Zhang Z."/>
            <person name="Bao J."/>
            <person name="Han Y."/>
            <person name="Dong L."/>
            <person name="Ji J."/>
            <person name="Chen P."/>
            <person name="Wu S."/>
            <person name="Liu J."/>
            <person name="Xiao Y."/>
            <person name="Bu D."/>
            <person name="Tan J."/>
            <person name="Yang L."/>
            <person name="Ye C."/>
            <person name="Zhang J."/>
            <person name="Xu J."/>
            <person name="Zhou Y."/>
            <person name="Yu Y."/>
            <person name="Zhang B."/>
            <person name="Zhuang S."/>
            <person name="Wei H."/>
            <person name="Liu B."/>
            <person name="Lei M."/>
            <person name="Yu H."/>
            <person name="Li Y."/>
            <person name="Xu H."/>
            <person name="Wei S."/>
            <person name="He X."/>
            <person name="Fang L."/>
            <person name="Zhang Z."/>
            <person name="Zhang Y."/>
            <person name="Huang X."/>
            <person name="Su Z."/>
            <person name="Tong W."/>
            <person name="Li J."/>
            <person name="Tong Z."/>
            <person name="Li S."/>
            <person name="Ye J."/>
            <person name="Wang L."/>
            <person name="Fang L."/>
            <person name="Lei T."/>
            <person name="Chen C."/>
            <person name="Chen H."/>
            <person name="Xu Z."/>
            <person name="Li H."/>
            <person name="Huang H."/>
            <person name="Zhang F."/>
            <person name="Xu H."/>
            <person name="Li N."/>
            <person name="Zhao C."/>
            <person name="Li S."/>
            <person name="Dong L."/>
            <person name="Huang Y."/>
            <person name="Li L."/>
            <person name="Xi Y."/>
            <person name="Qi Q."/>
            <person name="Li W."/>
            <person name="Zhang B."/>
            <person name="Hu W."/>
            <person name="Zhang Y."/>
            <person name="Tian X."/>
            <person name="Jiao Y."/>
            <person name="Liang X."/>
            <person name="Jin J."/>
            <person name="Gao L."/>
            <person name="Zheng W."/>
            <person name="Hao B."/>
            <person name="Liu S."/>
            <person name="Wang W."/>
            <person name="Yuan L."/>
            <person name="Cao M."/>
            <person name="McDermott J."/>
            <person name="Samudrala R."/>
            <person name="Wang J."/>
            <person name="Wong G.K."/>
            <person name="Yang H."/>
        </authorList>
    </citation>
    <scope>NUCLEOTIDE SEQUENCE [LARGE SCALE GENOMIC DNA]</scope>
    <source>
        <strain evidence="3">cv. 93-11</strain>
    </source>
</reference>
<dbReference type="EMBL" id="CM000136">
    <property type="protein sequence ID" value="EAY81344.1"/>
    <property type="molecule type" value="Genomic_DNA"/>
</dbReference>
<protein>
    <submittedName>
        <fullName evidence="2">Uncharacterized protein</fullName>
    </submittedName>
</protein>
<name>A2ZFG0_ORYSI</name>